<keyword evidence="2" id="KW-1185">Reference proteome</keyword>
<evidence type="ECO:0000313" key="1">
    <source>
        <dbReference type="EMBL" id="SHI17331.1"/>
    </source>
</evidence>
<dbReference type="OrthoDB" id="9795420at2"/>
<gene>
    <name evidence="1" type="ORF">SAMN02745229_01841</name>
</gene>
<accession>A0A1M5YZ99</accession>
<organism evidence="1 2">
    <name type="scientific">Butyrivibrio fibrisolvens DSM 3071</name>
    <dbReference type="NCBI Taxonomy" id="1121131"/>
    <lineage>
        <taxon>Bacteria</taxon>
        <taxon>Bacillati</taxon>
        <taxon>Bacillota</taxon>
        <taxon>Clostridia</taxon>
        <taxon>Lachnospirales</taxon>
        <taxon>Lachnospiraceae</taxon>
        <taxon>Butyrivibrio</taxon>
    </lineage>
</organism>
<protein>
    <submittedName>
        <fullName evidence="1">Uncharacterized protein</fullName>
    </submittedName>
</protein>
<dbReference type="RefSeq" id="WP_073387190.1">
    <property type="nucleotide sequence ID" value="NZ_FQXK01000014.1"/>
</dbReference>
<dbReference type="AlphaFoldDB" id="A0A1M5YZ99"/>
<name>A0A1M5YZ99_BUTFI</name>
<dbReference type="EMBL" id="FQXK01000014">
    <property type="protein sequence ID" value="SHI17331.1"/>
    <property type="molecule type" value="Genomic_DNA"/>
</dbReference>
<reference evidence="2" key="1">
    <citation type="submission" date="2016-11" db="EMBL/GenBank/DDBJ databases">
        <authorList>
            <person name="Varghese N."/>
            <person name="Submissions S."/>
        </authorList>
    </citation>
    <scope>NUCLEOTIDE SEQUENCE [LARGE SCALE GENOMIC DNA]</scope>
    <source>
        <strain evidence="2">DSM 3071</strain>
    </source>
</reference>
<dbReference type="GeneID" id="89508433"/>
<dbReference type="Proteomes" id="UP000184278">
    <property type="component" value="Unassembled WGS sequence"/>
</dbReference>
<proteinExistence type="predicted"/>
<evidence type="ECO:0000313" key="2">
    <source>
        <dbReference type="Proteomes" id="UP000184278"/>
    </source>
</evidence>
<sequence>MTIGAYLLDLIQEAEDSKFNMLILGEDCIQDVAIAGQFFPSCDVYSAELSDDDLKQLISMKISFDYIVVTYLIDKGESWKKLSEASCLLKSKGQMIIVCPNSNNIEKIADLMMNRVIRSGAEVKTNKDYKAKEALTDDSLIDIADHITELGFVIDKFGLFGNPIQADLNKKLLVKMLGDDYEDSINALFVPYIRMMLKKIDTFFEREDIFPDKKDGLSGFINEVNTFNMYNLVIRKNYQDRCFYMKNLDPVKKEVHFGNKANEVLKNKILEGRPFCALRLGNTEGILVDNYISNILEDKKEYSDFALEYAFNACGFFVPSDASPEIIIDYIDRFVQVQLEGFRNADIMMMWGACRMEAVLANHFVLSSCDNIDYFSLIPYVDGYEPWTSALAGKKVLVVTNVPDSVEYQYKRKDEISPYKESVLPDFTLITYRMMQTCQQDNNNYDSWFEALDKVTNDILAIDFDIAIVGAGFYGVPICDAIKKSGRSAIEMCGLTSFIFGVAGKRFIKDEKDFYSQYMTDAWIRPFDEKPSWYTQVEGGCYW</sequence>
<dbReference type="STRING" id="1121131.SAMN02745229_01841"/>